<feature type="domain" description="Polysaccharide lyase 8 N-terminal alpha-helical" evidence="8">
    <location>
        <begin position="52"/>
        <end position="359"/>
    </location>
</feature>
<evidence type="ECO:0000259" key="6">
    <source>
        <dbReference type="Pfam" id="PF02278"/>
    </source>
</evidence>
<dbReference type="Gene3D" id="2.70.98.10">
    <property type="match status" value="1"/>
</dbReference>
<dbReference type="CDD" id="cd01083">
    <property type="entry name" value="GAG_Lyase"/>
    <property type="match status" value="1"/>
</dbReference>
<dbReference type="GO" id="GO:0030246">
    <property type="term" value="F:carbohydrate binding"/>
    <property type="evidence" value="ECO:0007669"/>
    <property type="project" value="InterPro"/>
</dbReference>
<evidence type="ECO:0000259" key="8">
    <source>
        <dbReference type="Pfam" id="PF08124"/>
    </source>
</evidence>
<dbReference type="Pfam" id="PF08124">
    <property type="entry name" value="Lyase_8_N"/>
    <property type="match status" value="1"/>
</dbReference>
<comment type="similarity">
    <text evidence="1">Belongs to the polysaccharide lyase 8 family.</text>
</comment>
<dbReference type="Proteomes" id="UP000290637">
    <property type="component" value="Chromosome"/>
</dbReference>
<dbReference type="AlphaFoldDB" id="A0A4P6KVF5"/>
<dbReference type="EMBL" id="CP035913">
    <property type="protein sequence ID" value="QBE62744.1"/>
    <property type="molecule type" value="Genomic_DNA"/>
</dbReference>
<accession>A0A4P6KVF5</accession>
<dbReference type="InterPro" id="IPR011013">
    <property type="entry name" value="Gal_mutarotase_sf_dom"/>
</dbReference>
<name>A0A4P6KVF5_9BURK</name>
<evidence type="ECO:0000313" key="9">
    <source>
        <dbReference type="EMBL" id="QBE62744.1"/>
    </source>
</evidence>
<dbReference type="SUPFAM" id="SSF49863">
    <property type="entry name" value="Hyaluronate lyase-like, C-terminal domain"/>
    <property type="match status" value="1"/>
</dbReference>
<sequence>MNTGTRTLLYATLLACRAATGSEAATIGDPYQHMRLHWQSRLVGDGGTAADAAIVNTARRHLDSMATAPDARALWADAAGWHQPNGTAASAVITANYTRLESMALAHAQPGSALHGDVRLRDAILHGLAWMERHHYRAGAHAYGNWWDWQIGTPHRLANSLTLMYADLPADLLARCLAAIDHFSPDPTRRTLPDGTPGPDAETGANRLDKALIASLRGVLGRSAPHIAAGRDAVAGTLASVTRGDGFYADGSFVQHDHVAYTGSYGRVALDNYAKLVYLHNGSQWPLPATTLDGILHWVREAYVPWLFDGAMADAVRGRRISTESQDDRHTGRRILASLAALAQSAPAGRADDIKAFVKSSVHRGLLEGASAPGSALGSHDLRQLRDVAADASIPAAGSKPGARVYASMDRALLHGEDFGFAVSMYSDRISAFEYGNGEHARGWWTGIGMTTLYTADRAQYGGHYWPTVDAWRLPGTTTDHSGKGLPPAWAMLGNRDGWSGGAQLDGYAAVALRFDMRDVTGSDLRGNKSWFLLGRRIVATGTGITGSGAVETIVDNRKLSAPGSGVLTVDGHVRVPSIGASDSVARAGWAHLAGSEPGGGIGYAFPDGTPLQLLRETRIGSWRDINAAESSTPVRNTFVSLAIGHGTHPRDAAYSYVLLPGADASTTAAYAARPAVTLLENSNTASAVRDASIGVIAANFWQPGVIRLDGRDYLSANSPASILLHEEPGTLALGIAEPTQHRAEDVLVTVHRPVSALLEADPRVKVISLRPVLRLRIAPAGSAGRSLIVRFSVQP</sequence>
<feature type="domain" description="Polysaccharide lyase family 8 C-terminal" evidence="7">
    <location>
        <begin position="678"/>
        <end position="744"/>
    </location>
</feature>
<dbReference type="GO" id="GO:0005975">
    <property type="term" value="P:carbohydrate metabolic process"/>
    <property type="evidence" value="ECO:0007669"/>
    <property type="project" value="InterPro"/>
</dbReference>
<dbReference type="SUPFAM" id="SSF48230">
    <property type="entry name" value="Chondroitin AC/alginate lyase"/>
    <property type="match status" value="1"/>
</dbReference>
<dbReference type="Pfam" id="PF02278">
    <property type="entry name" value="Lyase_8"/>
    <property type="match status" value="1"/>
</dbReference>
<dbReference type="GO" id="GO:0005576">
    <property type="term" value="C:extracellular region"/>
    <property type="evidence" value="ECO:0007669"/>
    <property type="project" value="InterPro"/>
</dbReference>
<evidence type="ECO:0000313" key="10">
    <source>
        <dbReference type="Proteomes" id="UP000290637"/>
    </source>
</evidence>
<dbReference type="RefSeq" id="WP_130185878.1">
    <property type="nucleotide sequence ID" value="NZ_CP035913.1"/>
</dbReference>
<evidence type="ECO:0000256" key="1">
    <source>
        <dbReference type="ARBA" id="ARBA00006699"/>
    </source>
</evidence>
<dbReference type="InterPro" id="IPR011071">
    <property type="entry name" value="Lyase_8-like_C"/>
</dbReference>
<dbReference type="Pfam" id="PF02884">
    <property type="entry name" value="Lyase_8_C"/>
    <property type="match status" value="1"/>
</dbReference>
<keyword evidence="3 9" id="KW-0456">Lyase</keyword>
<dbReference type="PANTHER" id="PTHR38481:SF1">
    <property type="entry name" value="HYALURONATE LYASE"/>
    <property type="match status" value="1"/>
</dbReference>
<dbReference type="PANTHER" id="PTHR38481">
    <property type="entry name" value="HYALURONATE LYASE"/>
    <property type="match status" value="1"/>
</dbReference>
<keyword evidence="2 5" id="KW-0732">Signal</keyword>
<feature type="active site" evidence="4">
    <location>
        <position position="319"/>
    </location>
</feature>
<feature type="active site" evidence="4">
    <location>
        <position position="265"/>
    </location>
</feature>
<dbReference type="InterPro" id="IPR003159">
    <property type="entry name" value="Lyase_8_central_dom"/>
</dbReference>
<feature type="active site" evidence="4">
    <location>
        <position position="256"/>
    </location>
</feature>
<dbReference type="InterPro" id="IPR004103">
    <property type="entry name" value="Lyase_8_C"/>
</dbReference>
<dbReference type="KEGG" id="plue:EWM63_06965"/>
<evidence type="ECO:0000256" key="4">
    <source>
        <dbReference type="PIRSR" id="PIRSR638970-1"/>
    </source>
</evidence>
<dbReference type="OrthoDB" id="6636047at2"/>
<organism evidence="9 10">
    <name type="scientific">Pseudoduganella lutea</name>
    <dbReference type="NCBI Taxonomy" id="321985"/>
    <lineage>
        <taxon>Bacteria</taxon>
        <taxon>Pseudomonadati</taxon>
        <taxon>Pseudomonadota</taxon>
        <taxon>Betaproteobacteria</taxon>
        <taxon>Burkholderiales</taxon>
        <taxon>Oxalobacteraceae</taxon>
        <taxon>Telluria group</taxon>
        <taxon>Pseudoduganella</taxon>
    </lineage>
</organism>
<gene>
    <name evidence="9" type="ORF">EWM63_06965</name>
</gene>
<feature type="signal peptide" evidence="5">
    <location>
        <begin position="1"/>
        <end position="24"/>
    </location>
</feature>
<evidence type="ECO:0000259" key="7">
    <source>
        <dbReference type="Pfam" id="PF02884"/>
    </source>
</evidence>
<evidence type="ECO:0000256" key="5">
    <source>
        <dbReference type="SAM" id="SignalP"/>
    </source>
</evidence>
<dbReference type="SUPFAM" id="SSF74650">
    <property type="entry name" value="Galactose mutarotase-like"/>
    <property type="match status" value="1"/>
</dbReference>
<reference evidence="9 10" key="1">
    <citation type="submission" date="2019-02" db="EMBL/GenBank/DDBJ databases">
        <title>Draft Genome Sequences of Six Type Strains of the Genus Massilia.</title>
        <authorList>
            <person name="Miess H."/>
            <person name="Frediansyhah A."/>
            <person name="Gross H."/>
        </authorList>
    </citation>
    <scope>NUCLEOTIDE SEQUENCE [LARGE SCALE GENOMIC DNA]</scope>
    <source>
        <strain evidence="9 10">DSM 17473</strain>
    </source>
</reference>
<evidence type="ECO:0000256" key="2">
    <source>
        <dbReference type="ARBA" id="ARBA00022729"/>
    </source>
</evidence>
<protein>
    <submittedName>
        <fullName evidence="9">Hyaluronate lyase</fullName>
    </submittedName>
</protein>
<dbReference type="InterPro" id="IPR038970">
    <property type="entry name" value="Lyase_8"/>
</dbReference>
<feature type="chain" id="PRO_5020311550" evidence="5">
    <location>
        <begin position="25"/>
        <end position="796"/>
    </location>
</feature>
<proteinExistence type="inferred from homology"/>
<dbReference type="InterPro" id="IPR014718">
    <property type="entry name" value="GH-type_carb-bd"/>
</dbReference>
<feature type="domain" description="Polysaccharide lyase family 8 central" evidence="6">
    <location>
        <begin position="404"/>
        <end position="664"/>
    </location>
</feature>
<dbReference type="GO" id="GO:0016837">
    <property type="term" value="F:carbon-oxygen lyase activity, acting on polysaccharides"/>
    <property type="evidence" value="ECO:0007669"/>
    <property type="project" value="UniProtKB-ARBA"/>
</dbReference>
<dbReference type="InterPro" id="IPR012970">
    <property type="entry name" value="Lyase_8_alpha_N"/>
</dbReference>
<dbReference type="InterPro" id="IPR008929">
    <property type="entry name" value="Chondroitin_lyas"/>
</dbReference>
<keyword evidence="10" id="KW-1185">Reference proteome</keyword>
<evidence type="ECO:0000256" key="3">
    <source>
        <dbReference type="ARBA" id="ARBA00023239"/>
    </source>
</evidence>
<dbReference type="Gene3D" id="2.60.220.10">
    <property type="entry name" value="Polysaccharide lyase family 8-like, C-terminal"/>
    <property type="match status" value="1"/>
</dbReference>
<dbReference type="Gene3D" id="1.50.10.100">
    <property type="entry name" value="Chondroitin AC/alginate lyase"/>
    <property type="match status" value="1"/>
</dbReference>